<feature type="domain" description="Senescence" evidence="1">
    <location>
        <begin position="166"/>
        <end position="313"/>
    </location>
</feature>
<comment type="caution">
    <text evidence="2">The sequence shown here is derived from an EMBL/GenBank/DDBJ whole genome shotgun (WGS) entry which is preliminary data.</text>
</comment>
<dbReference type="PANTHER" id="PTHR21068">
    <property type="entry name" value="SPARTIN"/>
    <property type="match status" value="1"/>
</dbReference>
<organism evidence="2 3">
    <name type="scientific">Apatococcus fuscideae</name>
    <dbReference type="NCBI Taxonomy" id="2026836"/>
    <lineage>
        <taxon>Eukaryota</taxon>
        <taxon>Viridiplantae</taxon>
        <taxon>Chlorophyta</taxon>
        <taxon>core chlorophytes</taxon>
        <taxon>Trebouxiophyceae</taxon>
        <taxon>Chlorellales</taxon>
        <taxon>Chlorellaceae</taxon>
        <taxon>Apatococcus</taxon>
    </lineage>
</organism>
<feature type="non-terminal residue" evidence="2">
    <location>
        <position position="313"/>
    </location>
</feature>
<dbReference type="AlphaFoldDB" id="A0AAW1S0U5"/>
<keyword evidence="3" id="KW-1185">Reference proteome</keyword>
<protein>
    <recommendedName>
        <fullName evidence="1">Senescence domain-containing protein</fullName>
    </recommendedName>
</protein>
<name>A0AAW1S0U5_9CHLO</name>
<dbReference type="GO" id="GO:0005886">
    <property type="term" value="C:plasma membrane"/>
    <property type="evidence" value="ECO:0007669"/>
    <property type="project" value="TreeGrafter"/>
</dbReference>
<evidence type="ECO:0000259" key="1">
    <source>
        <dbReference type="Pfam" id="PF06911"/>
    </source>
</evidence>
<proteinExistence type="predicted"/>
<sequence>MEQPAAKGHIGSPQHPPLLLIQNARLSKIDNGITHSIAAGQLTINMLDHPEGPIVVLRVAETEFHLDSTLPTLKAENNTYVFAMPGDRLFYHLQIPPGVDEEEHAMLEAIFVECTCYKLAGSLTPEERDSVVDEVTEDLMKEDPRVLQQELATSTSGEKKTYADHINAGSSWASGMIGAGAAKASAKLAAAGVRLQDHITPNEQPTNMSPATLHRVAMVRKAASSSAMRASTVLNAVTDISSRVADGIIRRLAPGHNYNQQLQSPEPQVRRGAVKEICSASVLAADSIFEAMQQAAGQLAATSGQTTSGLVSH</sequence>
<dbReference type="EMBL" id="JALJOV010001841">
    <property type="protein sequence ID" value="KAK9839596.1"/>
    <property type="molecule type" value="Genomic_DNA"/>
</dbReference>
<evidence type="ECO:0000313" key="2">
    <source>
        <dbReference type="EMBL" id="KAK9839596.1"/>
    </source>
</evidence>
<dbReference type="InterPro" id="IPR009686">
    <property type="entry name" value="Senescence/spartin_C"/>
</dbReference>
<evidence type="ECO:0000313" key="3">
    <source>
        <dbReference type="Proteomes" id="UP001485043"/>
    </source>
</evidence>
<dbReference type="PANTHER" id="PTHR21068:SF43">
    <property type="entry name" value="SPARTIN"/>
    <property type="match status" value="1"/>
</dbReference>
<dbReference type="InterPro" id="IPR045036">
    <property type="entry name" value="Spartin-like"/>
</dbReference>
<gene>
    <name evidence="2" type="ORF">WJX84_004410</name>
</gene>
<dbReference type="Pfam" id="PF06911">
    <property type="entry name" value="Senescence"/>
    <property type="match status" value="1"/>
</dbReference>
<reference evidence="2 3" key="1">
    <citation type="journal article" date="2024" name="Nat. Commun.">
        <title>Phylogenomics reveals the evolutionary origins of lichenization in chlorophyte algae.</title>
        <authorList>
            <person name="Puginier C."/>
            <person name="Libourel C."/>
            <person name="Otte J."/>
            <person name="Skaloud P."/>
            <person name="Haon M."/>
            <person name="Grisel S."/>
            <person name="Petersen M."/>
            <person name="Berrin J.G."/>
            <person name="Delaux P.M."/>
            <person name="Dal Grande F."/>
            <person name="Keller J."/>
        </authorList>
    </citation>
    <scope>NUCLEOTIDE SEQUENCE [LARGE SCALE GENOMIC DNA]</scope>
    <source>
        <strain evidence="2 3">SAG 2523</strain>
    </source>
</reference>
<dbReference type="Proteomes" id="UP001485043">
    <property type="component" value="Unassembled WGS sequence"/>
</dbReference>
<accession>A0AAW1S0U5</accession>